<dbReference type="SUPFAM" id="SSF47598">
    <property type="entry name" value="Ribbon-helix-helix"/>
    <property type="match status" value="1"/>
</dbReference>
<dbReference type="EMBL" id="QGLE01000010">
    <property type="protein sequence ID" value="PWR20204.1"/>
    <property type="molecule type" value="Genomic_DNA"/>
</dbReference>
<proteinExistence type="predicted"/>
<dbReference type="GO" id="GO:0006355">
    <property type="term" value="P:regulation of DNA-templated transcription"/>
    <property type="evidence" value="ECO:0007669"/>
    <property type="project" value="InterPro"/>
</dbReference>
<evidence type="ECO:0008006" key="4">
    <source>
        <dbReference type="Google" id="ProtNLM"/>
    </source>
</evidence>
<comment type="caution">
    <text evidence="2">The sequence shown here is derived from an EMBL/GenBank/DDBJ whole genome shotgun (WGS) entry which is preliminary data.</text>
</comment>
<keyword evidence="3" id="KW-1185">Reference proteome</keyword>
<protein>
    <recommendedName>
        <fullName evidence="4">Toxin-antitoxin system HicB family antitoxin</fullName>
    </recommendedName>
</protein>
<accession>A0A317E190</accession>
<evidence type="ECO:0000313" key="3">
    <source>
        <dbReference type="Proteomes" id="UP000245461"/>
    </source>
</evidence>
<sequence length="93" mass="9900">MKKSNFALRLQTSLLEEARKVAEAEGVALNQLINVAVAEKLSALRTEAYFAERAARADIPGAIEILRRAGTGREPDKGDELTKPAGQDPGGAP</sequence>
<reference evidence="2 3" key="1">
    <citation type="submission" date="2018-05" db="EMBL/GenBank/DDBJ databases">
        <title>Zavarzinia sp. HR-AS.</title>
        <authorList>
            <person name="Lee Y."/>
            <person name="Jeon C.O."/>
        </authorList>
    </citation>
    <scope>NUCLEOTIDE SEQUENCE [LARGE SCALE GENOMIC DNA]</scope>
    <source>
        <strain evidence="2 3">HR-AS</strain>
    </source>
</reference>
<dbReference type="Proteomes" id="UP000245461">
    <property type="component" value="Unassembled WGS sequence"/>
</dbReference>
<feature type="compositionally biased region" description="Basic and acidic residues" evidence="1">
    <location>
        <begin position="67"/>
        <end position="82"/>
    </location>
</feature>
<evidence type="ECO:0000256" key="1">
    <source>
        <dbReference type="SAM" id="MobiDB-lite"/>
    </source>
</evidence>
<dbReference type="AlphaFoldDB" id="A0A317E190"/>
<organism evidence="2 3">
    <name type="scientific">Zavarzinia aquatilis</name>
    <dbReference type="NCBI Taxonomy" id="2211142"/>
    <lineage>
        <taxon>Bacteria</taxon>
        <taxon>Pseudomonadati</taxon>
        <taxon>Pseudomonadota</taxon>
        <taxon>Alphaproteobacteria</taxon>
        <taxon>Rhodospirillales</taxon>
        <taxon>Zavarziniaceae</taxon>
        <taxon>Zavarzinia</taxon>
    </lineage>
</organism>
<gene>
    <name evidence="2" type="ORF">DKG74_16110</name>
</gene>
<feature type="region of interest" description="Disordered" evidence="1">
    <location>
        <begin position="67"/>
        <end position="93"/>
    </location>
</feature>
<dbReference type="RefSeq" id="WP_109907202.1">
    <property type="nucleotide sequence ID" value="NZ_QGLE01000010.1"/>
</dbReference>
<evidence type="ECO:0000313" key="2">
    <source>
        <dbReference type="EMBL" id="PWR20204.1"/>
    </source>
</evidence>
<dbReference type="InterPro" id="IPR010985">
    <property type="entry name" value="Ribbon_hlx_hlx"/>
</dbReference>
<dbReference type="OrthoDB" id="7868298at2"/>
<name>A0A317E190_9PROT</name>